<name>A0A9D4MHZ0_DREPO</name>
<accession>A0A9D4MHZ0</accession>
<dbReference type="EMBL" id="JAIWYP010000001">
    <property type="protein sequence ID" value="KAH3877263.1"/>
    <property type="molecule type" value="Genomic_DNA"/>
</dbReference>
<comment type="caution">
    <text evidence="1">The sequence shown here is derived from an EMBL/GenBank/DDBJ whole genome shotgun (WGS) entry which is preliminary data.</text>
</comment>
<evidence type="ECO:0000313" key="1">
    <source>
        <dbReference type="EMBL" id="KAH3877263.1"/>
    </source>
</evidence>
<sequence>MLSVQKNGDYKGLVDPELGVEADETACPLLALSGHGCSGHGNSKLDLMGTSTILGQG</sequence>
<gene>
    <name evidence="1" type="ORF">DPMN_001126</name>
</gene>
<organism evidence="1 2">
    <name type="scientific">Dreissena polymorpha</name>
    <name type="common">Zebra mussel</name>
    <name type="synonym">Mytilus polymorpha</name>
    <dbReference type="NCBI Taxonomy" id="45954"/>
    <lineage>
        <taxon>Eukaryota</taxon>
        <taxon>Metazoa</taxon>
        <taxon>Spiralia</taxon>
        <taxon>Lophotrochozoa</taxon>
        <taxon>Mollusca</taxon>
        <taxon>Bivalvia</taxon>
        <taxon>Autobranchia</taxon>
        <taxon>Heteroconchia</taxon>
        <taxon>Euheterodonta</taxon>
        <taxon>Imparidentia</taxon>
        <taxon>Neoheterodontei</taxon>
        <taxon>Myida</taxon>
        <taxon>Dreissenoidea</taxon>
        <taxon>Dreissenidae</taxon>
        <taxon>Dreissena</taxon>
    </lineage>
</organism>
<reference evidence="1" key="1">
    <citation type="journal article" date="2019" name="bioRxiv">
        <title>The Genome of the Zebra Mussel, Dreissena polymorpha: A Resource for Invasive Species Research.</title>
        <authorList>
            <person name="McCartney M.A."/>
            <person name="Auch B."/>
            <person name="Kono T."/>
            <person name="Mallez S."/>
            <person name="Zhang Y."/>
            <person name="Obille A."/>
            <person name="Becker A."/>
            <person name="Abrahante J.E."/>
            <person name="Garbe J."/>
            <person name="Badalamenti J.P."/>
            <person name="Herman A."/>
            <person name="Mangelson H."/>
            <person name="Liachko I."/>
            <person name="Sullivan S."/>
            <person name="Sone E.D."/>
            <person name="Koren S."/>
            <person name="Silverstein K.A.T."/>
            <person name="Beckman K.B."/>
            <person name="Gohl D.M."/>
        </authorList>
    </citation>
    <scope>NUCLEOTIDE SEQUENCE</scope>
    <source>
        <strain evidence="1">Duluth1</strain>
        <tissue evidence="1">Whole animal</tissue>
    </source>
</reference>
<reference evidence="1" key="2">
    <citation type="submission" date="2020-11" db="EMBL/GenBank/DDBJ databases">
        <authorList>
            <person name="McCartney M.A."/>
            <person name="Auch B."/>
            <person name="Kono T."/>
            <person name="Mallez S."/>
            <person name="Becker A."/>
            <person name="Gohl D.M."/>
            <person name="Silverstein K.A.T."/>
            <person name="Koren S."/>
            <person name="Bechman K.B."/>
            <person name="Herman A."/>
            <person name="Abrahante J.E."/>
            <person name="Garbe J."/>
        </authorList>
    </citation>
    <scope>NUCLEOTIDE SEQUENCE</scope>
    <source>
        <strain evidence="1">Duluth1</strain>
        <tissue evidence="1">Whole animal</tissue>
    </source>
</reference>
<protein>
    <submittedName>
        <fullName evidence="1">Uncharacterized protein</fullName>
    </submittedName>
</protein>
<keyword evidence="2" id="KW-1185">Reference proteome</keyword>
<evidence type="ECO:0000313" key="2">
    <source>
        <dbReference type="Proteomes" id="UP000828390"/>
    </source>
</evidence>
<dbReference type="Proteomes" id="UP000828390">
    <property type="component" value="Unassembled WGS sequence"/>
</dbReference>
<proteinExistence type="predicted"/>
<dbReference type="AlphaFoldDB" id="A0A9D4MHZ0"/>